<proteinExistence type="predicted"/>
<reference evidence="1 2" key="1">
    <citation type="journal article" date="2013" name="PLoS ONE">
        <title>Cultivation and Complete Genome Sequencing of Gloeobacter kilaueensis sp. nov., from a Lava Cave in Kilauea Caldera, Hawai'i.</title>
        <authorList>
            <person name="Saw J.H."/>
            <person name="Schatz M."/>
            <person name="Brown M.V."/>
            <person name="Kunkel D.D."/>
            <person name="Foster J.S."/>
            <person name="Shick H."/>
            <person name="Christensen S."/>
            <person name="Hou S."/>
            <person name="Wan X."/>
            <person name="Donachie S.P."/>
        </authorList>
    </citation>
    <scope>NUCLEOTIDE SEQUENCE [LARGE SCALE GENOMIC DNA]</scope>
    <source>
        <strain evidence="2">JS</strain>
    </source>
</reference>
<name>U5QHQ1_GLOK1</name>
<sequence length="160" mass="18088">MSGRFWDWIVVFSRLFAPPPALPRAATRHSRIYVLHDLEALRALLVRLRCRFEEQPLQLVLLADGVGWLLRVLLPVTHRIDSRDLAALLAEFAQIEPFEAQLESTFEQLEQGADDDLRGILAQCQMRVLFCGPLAAIEPLLATDLAQGQPQPPDQSEQPR</sequence>
<accession>U5QHQ1</accession>
<evidence type="ECO:0000313" key="1">
    <source>
        <dbReference type="EMBL" id="AGY58502.1"/>
    </source>
</evidence>
<dbReference type="STRING" id="1183438.GKIL_2256"/>
<dbReference type="Proteomes" id="UP000017396">
    <property type="component" value="Chromosome"/>
</dbReference>
<gene>
    <name evidence="1" type="ORF">GKIL_2256</name>
</gene>
<keyword evidence="2" id="KW-1185">Reference proteome</keyword>
<evidence type="ECO:0000313" key="2">
    <source>
        <dbReference type="Proteomes" id="UP000017396"/>
    </source>
</evidence>
<dbReference type="KEGG" id="glj:GKIL_2256"/>
<dbReference type="RefSeq" id="WP_023173661.1">
    <property type="nucleotide sequence ID" value="NC_022600.1"/>
</dbReference>
<organism evidence="1 2">
    <name type="scientific">Gloeobacter kilaueensis (strain ATCC BAA-2537 / CCAP 1431/1 / ULC 316 / JS1)</name>
    <dbReference type="NCBI Taxonomy" id="1183438"/>
    <lineage>
        <taxon>Bacteria</taxon>
        <taxon>Bacillati</taxon>
        <taxon>Cyanobacteriota</taxon>
        <taxon>Cyanophyceae</taxon>
        <taxon>Gloeobacterales</taxon>
        <taxon>Gloeobacteraceae</taxon>
        <taxon>Gloeobacter</taxon>
    </lineage>
</organism>
<dbReference type="EMBL" id="CP003587">
    <property type="protein sequence ID" value="AGY58502.1"/>
    <property type="molecule type" value="Genomic_DNA"/>
</dbReference>
<dbReference type="HOGENOM" id="CLU_1649723_0_0_3"/>
<dbReference type="AlphaFoldDB" id="U5QHQ1"/>
<protein>
    <submittedName>
        <fullName evidence="1">Uncharacterized protein</fullName>
    </submittedName>
</protein>